<evidence type="ECO:0000313" key="2">
    <source>
        <dbReference type="EMBL" id="KGX91528.1"/>
    </source>
</evidence>
<comment type="caution">
    <text evidence="2">The sequence shown here is derived from an EMBL/GenBank/DDBJ whole genome shotgun (WGS) entry which is preliminary data.</text>
</comment>
<keyword evidence="1" id="KW-0812">Transmembrane</keyword>
<gene>
    <name evidence="2" type="ORF">N783_08010</name>
</gene>
<sequence>MIFVGLSVFIGVYFAMRGFDLIQLYDSMEGKTESFRFLVFTITDQLTKQTVPLIAALLIGVGFLCIIIPIILMYKKRKTLKHEPYRESTS</sequence>
<keyword evidence="1" id="KW-0472">Membrane</keyword>
<dbReference type="Proteomes" id="UP000030403">
    <property type="component" value="Unassembled WGS sequence"/>
</dbReference>
<dbReference type="STRING" id="1385511.GCA_000425225_01354"/>
<protein>
    <submittedName>
        <fullName evidence="2">Uncharacterized protein</fullName>
    </submittedName>
</protein>
<organism evidence="2 3">
    <name type="scientific">Pontibacillus marinus BH030004 = DSM 16465</name>
    <dbReference type="NCBI Taxonomy" id="1385511"/>
    <lineage>
        <taxon>Bacteria</taxon>
        <taxon>Bacillati</taxon>
        <taxon>Bacillota</taxon>
        <taxon>Bacilli</taxon>
        <taxon>Bacillales</taxon>
        <taxon>Bacillaceae</taxon>
        <taxon>Pontibacillus</taxon>
    </lineage>
</organism>
<reference evidence="2 3" key="1">
    <citation type="submission" date="2013-08" db="EMBL/GenBank/DDBJ databases">
        <authorList>
            <person name="Huang J."/>
            <person name="Wang G."/>
        </authorList>
    </citation>
    <scope>NUCLEOTIDE SEQUENCE [LARGE SCALE GENOMIC DNA]</scope>
    <source>
        <strain evidence="2 3">BH030004</strain>
    </source>
</reference>
<evidence type="ECO:0000313" key="3">
    <source>
        <dbReference type="Proteomes" id="UP000030403"/>
    </source>
</evidence>
<feature type="transmembrane region" description="Helical" evidence="1">
    <location>
        <begin position="53"/>
        <end position="74"/>
    </location>
</feature>
<dbReference type="AlphaFoldDB" id="A0A0A5GK09"/>
<name>A0A0A5GK09_9BACI</name>
<accession>A0A0A5GK09</accession>
<evidence type="ECO:0000256" key="1">
    <source>
        <dbReference type="SAM" id="Phobius"/>
    </source>
</evidence>
<keyword evidence="3" id="KW-1185">Reference proteome</keyword>
<proteinExistence type="predicted"/>
<keyword evidence="1" id="KW-1133">Transmembrane helix</keyword>
<dbReference type="EMBL" id="AVPF01000002">
    <property type="protein sequence ID" value="KGX91528.1"/>
    <property type="molecule type" value="Genomic_DNA"/>
</dbReference>